<sequence>METSIPLDIIHTLRQLGISTAKALEFITPETAVSPAASSDLKDGTARAGDAE</sequence>
<name>F8FCA7_PAEMK</name>
<organism evidence="2 3">
    <name type="scientific">Paenibacillus mucilaginosus (strain KNP414)</name>
    <dbReference type="NCBI Taxonomy" id="1036673"/>
    <lineage>
        <taxon>Bacteria</taxon>
        <taxon>Bacillati</taxon>
        <taxon>Bacillota</taxon>
        <taxon>Bacilli</taxon>
        <taxon>Bacillales</taxon>
        <taxon>Paenibacillaceae</taxon>
        <taxon>Paenibacillus</taxon>
    </lineage>
</organism>
<dbReference type="AlphaFoldDB" id="F8FCA7"/>
<dbReference type="KEGG" id="pms:KNP414_06707"/>
<evidence type="ECO:0000256" key="1">
    <source>
        <dbReference type="SAM" id="MobiDB-lite"/>
    </source>
</evidence>
<dbReference type="Proteomes" id="UP000006620">
    <property type="component" value="Chromosome"/>
</dbReference>
<reference evidence="3" key="1">
    <citation type="submission" date="2011-06" db="EMBL/GenBank/DDBJ databases">
        <title>Complete genome sequence of Paenibacillus mucilaginosus KNP414.</title>
        <authorList>
            <person name="Wang J."/>
            <person name="Hu S."/>
            <person name="Hu X."/>
            <person name="Zhang B."/>
            <person name="Dong D."/>
            <person name="Zhang S."/>
            <person name="Zhao K."/>
            <person name="Wu D."/>
        </authorList>
    </citation>
    <scope>NUCLEOTIDE SEQUENCE [LARGE SCALE GENOMIC DNA]</scope>
    <source>
        <strain evidence="3">KNP414</strain>
    </source>
</reference>
<reference evidence="2 3" key="2">
    <citation type="journal article" date="2013" name="Genome Announc.">
        <title>Genome Sequence of Growth-Improving Paenibacillus mucilaginosus Strain KNP414.</title>
        <authorList>
            <person name="Lu J.J."/>
            <person name="Wang J.F."/>
            <person name="Hu X.F."/>
        </authorList>
    </citation>
    <scope>NUCLEOTIDE SEQUENCE [LARGE SCALE GENOMIC DNA]</scope>
    <source>
        <strain evidence="2 3">KNP414</strain>
    </source>
</reference>
<feature type="region of interest" description="Disordered" evidence="1">
    <location>
        <begin position="32"/>
        <end position="52"/>
    </location>
</feature>
<accession>F8FCA7</accession>
<dbReference type="PATRIC" id="fig|1036673.3.peg.6255"/>
<proteinExistence type="predicted"/>
<dbReference type="RefSeq" id="WP_013920370.1">
    <property type="nucleotide sequence ID" value="NC_015690.1"/>
</dbReference>
<feature type="compositionally biased region" description="Basic and acidic residues" evidence="1">
    <location>
        <begin position="40"/>
        <end position="52"/>
    </location>
</feature>
<evidence type="ECO:0000313" key="2">
    <source>
        <dbReference type="EMBL" id="AEI45226.1"/>
    </source>
</evidence>
<gene>
    <name evidence="2" type="ordered locus">KNP414_06707</name>
</gene>
<evidence type="ECO:0000313" key="3">
    <source>
        <dbReference type="Proteomes" id="UP000006620"/>
    </source>
</evidence>
<dbReference type="HOGENOM" id="CLU_3082657_0_0_9"/>
<protein>
    <submittedName>
        <fullName evidence="2">Uncharacterized protein</fullName>
    </submittedName>
</protein>
<dbReference type="EMBL" id="CP002869">
    <property type="protein sequence ID" value="AEI45226.1"/>
    <property type="molecule type" value="Genomic_DNA"/>
</dbReference>